<dbReference type="Gene3D" id="3.75.10.10">
    <property type="entry name" value="L-arginine/glycine Amidinotransferase, Chain A"/>
    <property type="match status" value="1"/>
</dbReference>
<evidence type="ECO:0000313" key="2">
    <source>
        <dbReference type="Proteomes" id="UP001432014"/>
    </source>
</evidence>
<sequence>MDLTTSAAYHGPGWRPRAGSLAEEIADGGLWAPMSVHCDADRLSDVVLHCPPAERLTSGRPDQLQHLRPLRHARLRRDLDTLAAAYDRLGITVHEFADPAQRPANPYCEANSMYARDLLWMTGAGAVIPRMASAVRAGEEHQTLGLCARLGIPVARTVGADGRFEGADALWLRPGLVAVGIGVRTDRSGARQVAEEAERQGATVLTLTVPRDVQHLLGVLQVLDTDLLAARTSRLDPVEVGRLRELGFDVVEVPELDEVVGGFAFNFVTVAPRAVLMSAGSSRTAALLGRYGVECVARVPVPELFGGAGGIGCATGILRRLPKG</sequence>
<dbReference type="Pfam" id="PF02274">
    <property type="entry name" value="ADI"/>
    <property type="match status" value="1"/>
</dbReference>
<keyword evidence="2" id="KW-1185">Reference proteome</keyword>
<dbReference type="SUPFAM" id="SSF55909">
    <property type="entry name" value="Pentein"/>
    <property type="match status" value="1"/>
</dbReference>
<proteinExistence type="predicted"/>
<name>A0ABZ1W2T6_9ACTN</name>
<accession>A0ABZ1W2T6</accession>
<dbReference type="PANTHER" id="PTHR47271:SF2">
    <property type="entry name" value="ARGININE DEIMINASE"/>
    <property type="match status" value="1"/>
</dbReference>
<reference evidence="1 2" key="1">
    <citation type="submission" date="2022-10" db="EMBL/GenBank/DDBJ databases">
        <title>The complete genomes of actinobacterial strains from the NBC collection.</title>
        <authorList>
            <person name="Joergensen T.S."/>
            <person name="Alvarez Arevalo M."/>
            <person name="Sterndorff E.B."/>
            <person name="Faurdal D."/>
            <person name="Vuksanovic O."/>
            <person name="Mourched A.-S."/>
            <person name="Charusanti P."/>
            <person name="Shaw S."/>
            <person name="Blin K."/>
            <person name="Weber T."/>
        </authorList>
    </citation>
    <scope>NUCLEOTIDE SEQUENCE [LARGE SCALE GENOMIC DNA]</scope>
    <source>
        <strain evidence="1 2">NBC_01247</strain>
    </source>
</reference>
<evidence type="ECO:0000313" key="1">
    <source>
        <dbReference type="EMBL" id="WUS55079.1"/>
    </source>
</evidence>
<dbReference type="PANTHER" id="PTHR47271">
    <property type="entry name" value="ARGININE DEIMINASE"/>
    <property type="match status" value="1"/>
</dbReference>
<dbReference type="RefSeq" id="WP_329500349.1">
    <property type="nucleotide sequence ID" value="NZ_CP108460.1"/>
</dbReference>
<dbReference type="Proteomes" id="UP001432014">
    <property type="component" value="Chromosome"/>
</dbReference>
<protein>
    <submittedName>
        <fullName evidence="1">Arginine deiminase family protein</fullName>
    </submittedName>
</protein>
<gene>
    <name evidence="1" type="ORF">OG469_05850</name>
</gene>
<dbReference type="EMBL" id="CP108482">
    <property type="protein sequence ID" value="WUS55079.1"/>
    <property type="molecule type" value="Genomic_DNA"/>
</dbReference>
<organism evidence="1 2">
    <name type="scientific">Kitasatospora herbaricolor</name>
    <dbReference type="NCBI Taxonomy" id="68217"/>
    <lineage>
        <taxon>Bacteria</taxon>
        <taxon>Bacillati</taxon>
        <taxon>Actinomycetota</taxon>
        <taxon>Actinomycetes</taxon>
        <taxon>Kitasatosporales</taxon>
        <taxon>Streptomycetaceae</taxon>
        <taxon>Kitasatospora</taxon>
    </lineage>
</organism>